<evidence type="ECO:0000256" key="5">
    <source>
        <dbReference type="ARBA" id="ARBA00023128"/>
    </source>
</evidence>
<evidence type="ECO:0000313" key="9">
    <source>
        <dbReference type="Proteomes" id="UP000324832"/>
    </source>
</evidence>
<name>A0A5E4QCU4_9NEOP</name>
<dbReference type="GO" id="GO:0061617">
    <property type="term" value="C:MICOS complex"/>
    <property type="evidence" value="ECO:0007669"/>
    <property type="project" value="UniProtKB-UniRule"/>
</dbReference>
<evidence type="ECO:0000256" key="3">
    <source>
        <dbReference type="ARBA" id="ARBA00022692"/>
    </source>
</evidence>
<comment type="subunit">
    <text evidence="7">Component of the mitochondrial contact site and cristae organizing system (MICOS) complex.</text>
</comment>
<comment type="function">
    <text evidence="7">Component of the MICOS complex, a large protein complex of the mitochondrial inner membrane that plays crucial roles in the maintenance of crista junctions, inner membrane architecture, and formation of contact sites to the outer membrane.</text>
</comment>
<dbReference type="GO" id="GO:0042407">
    <property type="term" value="P:cristae formation"/>
    <property type="evidence" value="ECO:0007669"/>
    <property type="project" value="InterPro"/>
</dbReference>
<comment type="subcellular location">
    <subcellularLocation>
        <location evidence="7">Mitochondrion inner membrane</location>
    </subcellularLocation>
    <subcellularLocation>
        <location evidence="1">Mitochondrion membrane</location>
    </subcellularLocation>
</comment>
<evidence type="ECO:0000256" key="2">
    <source>
        <dbReference type="ARBA" id="ARBA00010904"/>
    </source>
</evidence>
<keyword evidence="5 7" id="KW-0496">Mitochondrion</keyword>
<dbReference type="Proteomes" id="UP000324832">
    <property type="component" value="Unassembled WGS sequence"/>
</dbReference>
<protein>
    <recommendedName>
        <fullName evidence="7">MICOS complex subunit</fullName>
    </recommendedName>
</protein>
<proteinExistence type="inferred from homology"/>
<reference evidence="8 9" key="1">
    <citation type="submission" date="2017-07" db="EMBL/GenBank/DDBJ databases">
        <authorList>
            <person name="Talla V."/>
            <person name="Backstrom N."/>
        </authorList>
    </citation>
    <scope>NUCLEOTIDE SEQUENCE [LARGE SCALE GENOMIC DNA]</scope>
</reference>
<evidence type="ECO:0000256" key="4">
    <source>
        <dbReference type="ARBA" id="ARBA00022989"/>
    </source>
</evidence>
<evidence type="ECO:0000313" key="8">
    <source>
        <dbReference type="EMBL" id="VVC96048.1"/>
    </source>
</evidence>
<dbReference type="InterPro" id="IPR033182">
    <property type="entry name" value="MIC26/MIC27_animal"/>
</dbReference>
<evidence type="ECO:0000256" key="1">
    <source>
        <dbReference type="ARBA" id="ARBA00004325"/>
    </source>
</evidence>
<dbReference type="InterPro" id="IPR019166">
    <property type="entry name" value="MIC26/MIC27"/>
</dbReference>
<keyword evidence="3 7" id="KW-0812">Transmembrane</keyword>
<keyword evidence="4 7" id="KW-1133">Transmembrane helix</keyword>
<evidence type="ECO:0000256" key="7">
    <source>
        <dbReference type="RuleBase" id="RU363021"/>
    </source>
</evidence>
<dbReference type="AlphaFoldDB" id="A0A5E4QCU4"/>
<keyword evidence="9" id="KW-1185">Reference proteome</keyword>
<keyword evidence="7" id="KW-0999">Mitochondrion inner membrane</keyword>
<dbReference type="EMBL" id="FZQP02002548">
    <property type="protein sequence ID" value="VVC96048.1"/>
    <property type="molecule type" value="Genomic_DNA"/>
</dbReference>
<dbReference type="PANTHER" id="PTHR14564">
    <property type="entry name" value="MICOS COMPLEX SUBUNIT MIC26 / MIC27 FAMILY MEMBER"/>
    <property type="match status" value="1"/>
</dbReference>
<sequence length="74" mass="8294">MMLRIKVNRYGAVGMGGLTGFIFGLRGGFFRRALYAGIGTTVMGYTCFPEDTKRIMSENGTLAKQYMNIAYNFF</sequence>
<dbReference type="Pfam" id="PF09769">
    <property type="entry name" value="ApoO"/>
    <property type="match status" value="1"/>
</dbReference>
<accession>A0A5E4QCU4</accession>
<comment type="similarity">
    <text evidence="2">Belongs to the apolipoprotein O/MICOS complex subunit Mic27 family.</text>
</comment>
<feature type="transmembrane region" description="Helical" evidence="7">
    <location>
        <begin position="7"/>
        <end position="23"/>
    </location>
</feature>
<organism evidence="8 9">
    <name type="scientific">Leptidea sinapis</name>
    <dbReference type="NCBI Taxonomy" id="189913"/>
    <lineage>
        <taxon>Eukaryota</taxon>
        <taxon>Metazoa</taxon>
        <taxon>Ecdysozoa</taxon>
        <taxon>Arthropoda</taxon>
        <taxon>Hexapoda</taxon>
        <taxon>Insecta</taxon>
        <taxon>Pterygota</taxon>
        <taxon>Neoptera</taxon>
        <taxon>Endopterygota</taxon>
        <taxon>Lepidoptera</taxon>
        <taxon>Glossata</taxon>
        <taxon>Ditrysia</taxon>
        <taxon>Papilionoidea</taxon>
        <taxon>Pieridae</taxon>
        <taxon>Dismorphiinae</taxon>
        <taxon>Leptidea</taxon>
    </lineage>
</organism>
<keyword evidence="6 7" id="KW-0472">Membrane</keyword>
<gene>
    <name evidence="8" type="ORF">LSINAPIS_LOCUS7628</name>
</gene>
<evidence type="ECO:0000256" key="6">
    <source>
        <dbReference type="ARBA" id="ARBA00023136"/>
    </source>
</evidence>